<dbReference type="InterPro" id="IPR058698">
    <property type="entry name" value="CUB_metazoa"/>
</dbReference>
<dbReference type="SMR" id="A0A482XQE9"/>
<dbReference type="STRING" id="195883.A0A482XQE9"/>
<evidence type="ECO:0000259" key="4">
    <source>
        <dbReference type="PROSITE" id="PS01180"/>
    </source>
</evidence>
<dbReference type="InterPro" id="IPR000859">
    <property type="entry name" value="CUB_dom"/>
</dbReference>
<keyword evidence="6" id="KW-1185">Reference proteome</keyword>
<gene>
    <name evidence="5" type="ORF">LSTR_LSTR002062</name>
</gene>
<dbReference type="InterPro" id="IPR035914">
    <property type="entry name" value="Sperma_CUB_dom_sf"/>
</dbReference>
<evidence type="ECO:0000313" key="6">
    <source>
        <dbReference type="Proteomes" id="UP000291343"/>
    </source>
</evidence>
<dbReference type="PANTHER" id="PTHR33236">
    <property type="entry name" value="INTRAFLAGELLAR TRANSPORT PROTEIN 122 FAMILY PROTEIN-RELATED"/>
    <property type="match status" value="1"/>
</dbReference>
<dbReference type="Proteomes" id="UP000291343">
    <property type="component" value="Unassembled WGS sequence"/>
</dbReference>
<dbReference type="InParanoid" id="A0A482XQE9"/>
<protein>
    <recommendedName>
        <fullName evidence="4">CUB domain-containing protein</fullName>
    </recommendedName>
</protein>
<feature type="domain" description="CUB" evidence="4">
    <location>
        <begin position="88"/>
        <end position="205"/>
    </location>
</feature>
<dbReference type="Gene3D" id="2.60.120.290">
    <property type="entry name" value="Spermadhesin, CUB domain"/>
    <property type="match status" value="2"/>
</dbReference>
<proteinExistence type="predicted"/>
<accession>A0A482XQE9</accession>
<dbReference type="PANTHER" id="PTHR33236:SF5">
    <property type="entry name" value="CUB DOMAIN-CONTAINING PROTEIN"/>
    <property type="match status" value="1"/>
</dbReference>
<dbReference type="AlphaFoldDB" id="A0A482XQE9"/>
<dbReference type="SUPFAM" id="SSF49854">
    <property type="entry name" value="Spermadhesin, CUB domain"/>
    <property type="match status" value="2"/>
</dbReference>
<evidence type="ECO:0000313" key="5">
    <source>
        <dbReference type="EMBL" id="RZF47996.1"/>
    </source>
</evidence>
<dbReference type="Pfam" id="PF26080">
    <property type="entry name" value="CUB_animal"/>
    <property type="match status" value="1"/>
</dbReference>
<feature type="signal peptide" evidence="3">
    <location>
        <begin position="1"/>
        <end position="20"/>
    </location>
</feature>
<sequence length="371" mass="40146">MLVSKSVFCVIVLSCVGVGGMDYNEYYRRDPKFLFLFPFYRVLPGLPCTTNDNLDGICLSQRQCNARAGVCAVHCGYKGVCCVYKRTCGEKSNANNTYFFSPNYPAAFNGGKRCSFTIEKMNSGVCQMRIDFLEFSISEPDSVSGSCANDKLNLGIPNNPEICGENGGHHVYLDFPAGSNAHTITVSTVNAVPMSRRWNLKISQIACNSSERAPPGCLKYFTSDKGSDRSFNFSPTLPASGSGNRLISGMNYGVCVRRAPGYCSITWSRSSANAYTFTISGTTNVTGVDSGAGDDLTGSTNCTSNFIVIPNGRQSHDGTSEDRYCGNDLSPVQTFSSPFVMTVVTSFDGDNSNNRGFLLEYSQNACQDGDT</sequence>
<dbReference type="PROSITE" id="PS01180">
    <property type="entry name" value="CUB"/>
    <property type="match status" value="1"/>
</dbReference>
<comment type="caution">
    <text evidence="5">The sequence shown here is derived from an EMBL/GenBank/DDBJ whole genome shotgun (WGS) entry which is preliminary data.</text>
</comment>
<feature type="chain" id="PRO_5019835551" description="CUB domain-containing protein" evidence="3">
    <location>
        <begin position="21"/>
        <end position="371"/>
    </location>
</feature>
<reference evidence="5 6" key="1">
    <citation type="journal article" date="2017" name="Gigascience">
        <title>Genome sequence of the small brown planthopper, Laodelphax striatellus.</title>
        <authorList>
            <person name="Zhu J."/>
            <person name="Jiang F."/>
            <person name="Wang X."/>
            <person name="Yang P."/>
            <person name="Bao Y."/>
            <person name="Zhao W."/>
            <person name="Wang W."/>
            <person name="Lu H."/>
            <person name="Wang Q."/>
            <person name="Cui N."/>
            <person name="Li J."/>
            <person name="Chen X."/>
            <person name="Luo L."/>
            <person name="Yu J."/>
            <person name="Kang L."/>
            <person name="Cui F."/>
        </authorList>
    </citation>
    <scope>NUCLEOTIDE SEQUENCE [LARGE SCALE GENOMIC DNA]</scope>
    <source>
        <strain evidence="5">Lst14</strain>
    </source>
</reference>
<keyword evidence="1" id="KW-1015">Disulfide bond</keyword>
<name>A0A482XQE9_LAOST</name>
<dbReference type="Pfam" id="PF00431">
    <property type="entry name" value="CUB"/>
    <property type="match status" value="1"/>
</dbReference>
<dbReference type="EMBL" id="QKKF02002849">
    <property type="protein sequence ID" value="RZF47996.1"/>
    <property type="molecule type" value="Genomic_DNA"/>
</dbReference>
<keyword evidence="3" id="KW-0732">Signal</keyword>
<comment type="caution">
    <text evidence="2">Lacks conserved residue(s) required for the propagation of feature annotation.</text>
</comment>
<evidence type="ECO:0000256" key="1">
    <source>
        <dbReference type="ARBA" id="ARBA00023157"/>
    </source>
</evidence>
<organism evidence="5 6">
    <name type="scientific">Laodelphax striatellus</name>
    <name type="common">Small brown planthopper</name>
    <name type="synonym">Delphax striatella</name>
    <dbReference type="NCBI Taxonomy" id="195883"/>
    <lineage>
        <taxon>Eukaryota</taxon>
        <taxon>Metazoa</taxon>
        <taxon>Ecdysozoa</taxon>
        <taxon>Arthropoda</taxon>
        <taxon>Hexapoda</taxon>
        <taxon>Insecta</taxon>
        <taxon>Pterygota</taxon>
        <taxon>Neoptera</taxon>
        <taxon>Paraneoptera</taxon>
        <taxon>Hemiptera</taxon>
        <taxon>Auchenorrhyncha</taxon>
        <taxon>Fulgoroidea</taxon>
        <taxon>Delphacidae</taxon>
        <taxon>Criomorphinae</taxon>
        <taxon>Laodelphax</taxon>
    </lineage>
</organism>
<evidence type="ECO:0000256" key="3">
    <source>
        <dbReference type="SAM" id="SignalP"/>
    </source>
</evidence>
<evidence type="ECO:0000256" key="2">
    <source>
        <dbReference type="PROSITE-ProRule" id="PRU00059"/>
    </source>
</evidence>
<dbReference type="OrthoDB" id="6337346at2759"/>